<protein>
    <submittedName>
        <fullName evidence="2">Uncharacterized protein</fullName>
    </submittedName>
</protein>
<dbReference type="RefSeq" id="WP_308482376.1">
    <property type="nucleotide sequence ID" value="NZ_OY726397.1"/>
</dbReference>
<keyword evidence="3" id="KW-1185">Reference proteome</keyword>
<dbReference type="Proteomes" id="UP001190465">
    <property type="component" value="Chromosome"/>
</dbReference>
<accession>A0ABM9LPR7</accession>
<dbReference type="EMBL" id="OY726397">
    <property type="protein sequence ID" value="CAJ1502625.1"/>
    <property type="molecule type" value="Genomic_DNA"/>
</dbReference>
<evidence type="ECO:0000313" key="3">
    <source>
        <dbReference type="Proteomes" id="UP001190465"/>
    </source>
</evidence>
<name>A0ABM9LPR7_9MYCO</name>
<sequence length="153" mass="15615">MTGNKTSRYRRAAVIGVTSVGLALGSLGIGTATAGADVLDELAQQYSTGSGAGLVANLLRASLELRAQGYNPKPGDLAAIQAAMDRGPNQGPLVEALNGALANQRKALSHATPKKGQSPIVVGIVPNDNWANPNPMDRSGGNSGNPVFEMPGR</sequence>
<gene>
    <name evidence="2" type="ORF">MU0053_002229</name>
</gene>
<proteinExistence type="predicted"/>
<reference evidence="2 3" key="1">
    <citation type="submission" date="2023-08" db="EMBL/GenBank/DDBJ databases">
        <authorList>
            <person name="Folkvardsen B D."/>
            <person name="Norman A."/>
        </authorList>
    </citation>
    <scope>NUCLEOTIDE SEQUENCE [LARGE SCALE GENOMIC DNA]</scope>
    <source>
        <strain evidence="2 3">Mu0053</strain>
    </source>
</reference>
<organism evidence="2 3">
    <name type="scientific">[Mycobacterium] burgundiense</name>
    <dbReference type="NCBI Taxonomy" id="3064286"/>
    <lineage>
        <taxon>Bacteria</taxon>
        <taxon>Bacillati</taxon>
        <taxon>Actinomycetota</taxon>
        <taxon>Actinomycetes</taxon>
        <taxon>Mycobacteriales</taxon>
        <taxon>Mycobacteriaceae</taxon>
        <taxon>Mycolicibacterium</taxon>
    </lineage>
</organism>
<evidence type="ECO:0000256" key="1">
    <source>
        <dbReference type="SAM" id="MobiDB-lite"/>
    </source>
</evidence>
<evidence type="ECO:0000313" key="2">
    <source>
        <dbReference type="EMBL" id="CAJ1502625.1"/>
    </source>
</evidence>
<feature type="region of interest" description="Disordered" evidence="1">
    <location>
        <begin position="129"/>
        <end position="153"/>
    </location>
</feature>